<accession>A0A510KQK2</accession>
<evidence type="ECO:0000313" key="2">
    <source>
        <dbReference type="EMBL" id="BBM53972.1"/>
    </source>
</evidence>
<dbReference type="Proteomes" id="UP000321944">
    <property type="component" value="Chromosome"/>
</dbReference>
<reference evidence="2 3" key="1">
    <citation type="submission" date="2019-07" db="EMBL/GenBank/DDBJ databases">
        <title>Complete Genome Sequence of Leptotrichia wadei Strain JMUB3936.</title>
        <authorList>
            <person name="Watanabe S."/>
            <person name="Cui L."/>
        </authorList>
    </citation>
    <scope>NUCLEOTIDE SEQUENCE [LARGE SCALE GENOMIC DNA]</scope>
    <source>
        <strain evidence="2 3">JMUB3936</strain>
    </source>
</reference>
<dbReference type="AlphaFoldDB" id="A0A510KQK2"/>
<gene>
    <name evidence="2" type="ORF">JMUB3936_0245</name>
</gene>
<dbReference type="EMBL" id="AP019841">
    <property type="protein sequence ID" value="BBM53972.1"/>
    <property type="molecule type" value="Genomic_DNA"/>
</dbReference>
<organism evidence="2 3">
    <name type="scientific">Leptotrichia wadei</name>
    <dbReference type="NCBI Taxonomy" id="157687"/>
    <lineage>
        <taxon>Bacteria</taxon>
        <taxon>Fusobacteriati</taxon>
        <taxon>Fusobacteriota</taxon>
        <taxon>Fusobacteriia</taxon>
        <taxon>Fusobacteriales</taxon>
        <taxon>Leptotrichiaceae</taxon>
        <taxon>Leptotrichia</taxon>
    </lineage>
</organism>
<sequence>MAQQILKEADGSFKSFFGLLKLAKNGQYNFKDIKLPKYLAKDGFTTLVIGFVRLKDDILIVPYSNSFKKTHQEVKIKLPPVLKGKKIKEIRIIPKQHSRYFEIQYTYEVEEVQRELNKENALGIDLGINNLCTCVTNTGASFIIDGRKLKSINQYYNKINAKLQSIKDKQKIKRTTLRQKRIARKRNNRINDYLSKAARIIINYCLNNDIGKLVLGCNEDFQRNL</sequence>
<name>A0A510KQK2_9FUSO</name>
<protein>
    <submittedName>
        <fullName evidence="2">Putative transposase</fullName>
    </submittedName>
</protein>
<proteinExistence type="predicted"/>
<dbReference type="InterPro" id="IPR001959">
    <property type="entry name" value="Transposase"/>
</dbReference>
<dbReference type="NCBIfam" id="NF040570">
    <property type="entry name" value="guided_TnpB"/>
    <property type="match status" value="1"/>
</dbReference>
<dbReference type="Pfam" id="PF01385">
    <property type="entry name" value="OrfB_IS605"/>
    <property type="match status" value="1"/>
</dbReference>
<evidence type="ECO:0000259" key="1">
    <source>
        <dbReference type="Pfam" id="PF01385"/>
    </source>
</evidence>
<feature type="domain" description="Probable transposase IS891/IS1136/IS1341" evidence="1">
    <location>
        <begin position="104"/>
        <end position="217"/>
    </location>
</feature>
<evidence type="ECO:0000313" key="3">
    <source>
        <dbReference type="Proteomes" id="UP000321944"/>
    </source>
</evidence>